<dbReference type="PATRIC" id="fig|1434111.4.peg.1421"/>
<dbReference type="EMBL" id="CP009515">
    <property type="protein sequence ID" value="AKB74367.1"/>
    <property type="molecule type" value="Genomic_DNA"/>
</dbReference>
<evidence type="ECO:0000256" key="1">
    <source>
        <dbReference type="ARBA" id="ARBA00022578"/>
    </source>
</evidence>
<keyword evidence="1" id="KW-0815">Transposition</keyword>
<dbReference type="GO" id="GO:0006313">
    <property type="term" value="P:DNA transposition"/>
    <property type="evidence" value="ECO:0007669"/>
    <property type="project" value="InterPro"/>
</dbReference>
<evidence type="ECO:0000313" key="5">
    <source>
        <dbReference type="Proteomes" id="UP000033072"/>
    </source>
</evidence>
<keyword evidence="2" id="KW-0238">DNA-binding</keyword>
<dbReference type="HOGENOM" id="CLU_036805_8_3_2"/>
<dbReference type="GO" id="GO:0004803">
    <property type="term" value="F:transposase activity"/>
    <property type="evidence" value="ECO:0007669"/>
    <property type="project" value="InterPro"/>
</dbReference>
<dbReference type="GO" id="GO:0003677">
    <property type="term" value="F:DNA binding"/>
    <property type="evidence" value="ECO:0007669"/>
    <property type="project" value="UniProtKB-KW"/>
</dbReference>
<dbReference type="InterPro" id="IPR001207">
    <property type="entry name" value="Transposase_mutator"/>
</dbReference>
<dbReference type="KEGG" id="mls:MSLAZ_1106"/>
<organism evidence="4 5">
    <name type="scientific">Methanosarcina lacustris Z-7289</name>
    <dbReference type="NCBI Taxonomy" id="1434111"/>
    <lineage>
        <taxon>Archaea</taxon>
        <taxon>Methanobacteriati</taxon>
        <taxon>Methanobacteriota</taxon>
        <taxon>Stenosarchaea group</taxon>
        <taxon>Methanomicrobia</taxon>
        <taxon>Methanosarcinales</taxon>
        <taxon>Methanosarcinaceae</taxon>
        <taxon>Methanosarcina</taxon>
    </lineage>
</organism>
<name>A0A0E3S585_9EURY</name>
<dbReference type="AlphaFoldDB" id="A0A0E3S585"/>
<dbReference type="STRING" id="1434111.MSLAZ_1106"/>
<keyword evidence="3" id="KW-0233">DNA recombination</keyword>
<dbReference type="Pfam" id="PF00872">
    <property type="entry name" value="Transposase_mut"/>
    <property type="match status" value="1"/>
</dbReference>
<evidence type="ECO:0000256" key="3">
    <source>
        <dbReference type="ARBA" id="ARBA00023172"/>
    </source>
</evidence>
<reference evidence="4 5" key="1">
    <citation type="submission" date="2014-07" db="EMBL/GenBank/DDBJ databases">
        <title>Methanogenic archaea and the global carbon cycle.</title>
        <authorList>
            <person name="Henriksen J.R."/>
            <person name="Luke J."/>
            <person name="Reinhart S."/>
            <person name="Benedict M.N."/>
            <person name="Youngblut N.D."/>
            <person name="Metcalf M.E."/>
            <person name="Whitaker R.J."/>
            <person name="Metcalf W.W."/>
        </authorList>
    </citation>
    <scope>NUCLEOTIDE SEQUENCE [LARGE SCALE GENOMIC DNA]</scope>
    <source>
        <strain evidence="4 5">Z-7289</strain>
    </source>
</reference>
<protein>
    <submittedName>
        <fullName evidence="4">Mobile element protein</fullName>
    </submittedName>
</protein>
<keyword evidence="5" id="KW-1185">Reference proteome</keyword>
<proteinExistence type="predicted"/>
<dbReference type="Proteomes" id="UP000033072">
    <property type="component" value="Chromosome"/>
</dbReference>
<accession>A0A0E3S585</accession>
<sequence>MLKPQFREFSFETQIFEKYSRVEKVILAAVAESYLLGVFTRSVEKIMTALGAGEISASSVFRITKEMDERVEDFLSKEIARYY</sequence>
<evidence type="ECO:0000313" key="4">
    <source>
        <dbReference type="EMBL" id="AKB74367.1"/>
    </source>
</evidence>
<evidence type="ECO:0000256" key="2">
    <source>
        <dbReference type="ARBA" id="ARBA00023125"/>
    </source>
</evidence>
<gene>
    <name evidence="4" type="ORF">MSLAZ_1106</name>
</gene>